<gene>
    <name evidence="3" type="ORF">EWM63_03355</name>
</gene>
<evidence type="ECO:0000313" key="4">
    <source>
        <dbReference type="Proteomes" id="UP000290637"/>
    </source>
</evidence>
<keyword evidence="4" id="KW-1185">Reference proteome</keyword>
<dbReference type="OrthoDB" id="6778120at2"/>
<dbReference type="Pfam" id="PF07110">
    <property type="entry name" value="EthD"/>
    <property type="match status" value="1"/>
</dbReference>
<sequence length="443" mass="50183">MIQAVDFEDVAKIRGQEGVVACRPPPLRRQGAVLLEAAALHGRIVPQAWSRLQETPASPPATPPVLGNILVAMFYASSVSRRTFRRRARIVRPRRRRTIRGSPYPPRRIQMSTEFDRADNLHRPPLGAAVTSTTRPLIVTPTFVSRVDDTPRGERPQDPGASKSRHGHEVHFPNWRPHALALESDPNLAFEHWDEYWRKVHGPKFAWDEPGSSSARVLRYDQVHRIASGPSSAFPPPYRAMVDDNGRLPTDPERRVPPLRRPRWDGFAYIAYADEADIENTLKQEKFAERVVADEQVAFRMVTREITREYILIASARHRDPVSLVKIHMRAPGLSREEFQRRMLDEHAPLVMAQPATREFVRRYAQLHNIGSTQADPEGSRIDAVSVLSFASLNDVEDYLVSADHAAIEASESPLLGEGSEWWTGINYSVINRLVPELATAWR</sequence>
<dbReference type="Proteomes" id="UP000290637">
    <property type="component" value="Chromosome"/>
</dbReference>
<feature type="region of interest" description="Disordered" evidence="1">
    <location>
        <begin position="234"/>
        <end position="257"/>
    </location>
</feature>
<evidence type="ECO:0000256" key="1">
    <source>
        <dbReference type="SAM" id="MobiDB-lite"/>
    </source>
</evidence>
<evidence type="ECO:0000259" key="2">
    <source>
        <dbReference type="Pfam" id="PF07110"/>
    </source>
</evidence>
<feature type="compositionally biased region" description="Basic and acidic residues" evidence="1">
    <location>
        <begin position="241"/>
        <end position="256"/>
    </location>
</feature>
<protein>
    <recommendedName>
        <fullName evidence="2">EthD domain-containing protein</fullName>
    </recommendedName>
</protein>
<dbReference type="InterPro" id="IPR011008">
    <property type="entry name" value="Dimeric_a/b-barrel"/>
</dbReference>
<dbReference type="AlphaFoldDB" id="A0A4P6KSN8"/>
<reference evidence="3 4" key="1">
    <citation type="submission" date="2019-02" db="EMBL/GenBank/DDBJ databases">
        <title>Draft Genome Sequences of Six Type Strains of the Genus Massilia.</title>
        <authorList>
            <person name="Miess H."/>
            <person name="Frediansyhah A."/>
            <person name="Gross H."/>
        </authorList>
    </citation>
    <scope>NUCLEOTIDE SEQUENCE [LARGE SCALE GENOMIC DNA]</scope>
    <source>
        <strain evidence="3 4">DSM 17473</strain>
    </source>
</reference>
<dbReference type="GO" id="GO:0016491">
    <property type="term" value="F:oxidoreductase activity"/>
    <property type="evidence" value="ECO:0007669"/>
    <property type="project" value="InterPro"/>
</dbReference>
<dbReference type="EMBL" id="CP035913">
    <property type="protein sequence ID" value="QBE62139.1"/>
    <property type="molecule type" value="Genomic_DNA"/>
</dbReference>
<name>A0A4P6KSN8_9BURK</name>
<feature type="compositionally biased region" description="Basic and acidic residues" evidence="1">
    <location>
        <begin position="146"/>
        <end position="157"/>
    </location>
</feature>
<dbReference type="SUPFAM" id="SSF54909">
    <property type="entry name" value="Dimeric alpha+beta barrel"/>
    <property type="match status" value="1"/>
</dbReference>
<dbReference type="InterPro" id="IPR009799">
    <property type="entry name" value="EthD_dom"/>
</dbReference>
<feature type="domain" description="EthD" evidence="2">
    <location>
        <begin position="332"/>
        <end position="408"/>
    </location>
</feature>
<feature type="region of interest" description="Disordered" evidence="1">
    <location>
        <begin position="146"/>
        <end position="169"/>
    </location>
</feature>
<organism evidence="3 4">
    <name type="scientific">Pseudoduganella lutea</name>
    <dbReference type="NCBI Taxonomy" id="321985"/>
    <lineage>
        <taxon>Bacteria</taxon>
        <taxon>Pseudomonadati</taxon>
        <taxon>Pseudomonadota</taxon>
        <taxon>Betaproteobacteria</taxon>
        <taxon>Burkholderiales</taxon>
        <taxon>Oxalobacteraceae</taxon>
        <taxon>Telluria group</taxon>
        <taxon>Pseudoduganella</taxon>
    </lineage>
</organism>
<accession>A0A4P6KSN8</accession>
<dbReference type="KEGG" id="plue:EWM63_03355"/>
<dbReference type="Gene3D" id="3.30.70.100">
    <property type="match status" value="2"/>
</dbReference>
<evidence type="ECO:0000313" key="3">
    <source>
        <dbReference type="EMBL" id="QBE62139.1"/>
    </source>
</evidence>
<proteinExistence type="predicted"/>